<dbReference type="Gene3D" id="3.30.1360.120">
    <property type="entry name" value="Probable tRNA modification gtpase trme, domain 1"/>
    <property type="match status" value="1"/>
</dbReference>
<reference evidence="15" key="1">
    <citation type="submission" date="2023-05" db="EMBL/GenBank/DDBJ databases">
        <title>Nepenthes gracilis genome sequencing.</title>
        <authorList>
            <person name="Fukushima K."/>
        </authorList>
    </citation>
    <scope>NUCLEOTIDE SEQUENCE</scope>
    <source>
        <strain evidence="15">SING2019-196</strain>
    </source>
</reference>
<feature type="region of interest" description="Disordered" evidence="12">
    <location>
        <begin position="1"/>
        <end position="45"/>
    </location>
</feature>
<proteinExistence type="inferred from homology"/>
<organism evidence="15 16">
    <name type="scientific">Nepenthes gracilis</name>
    <name type="common">Slender pitcher plant</name>
    <dbReference type="NCBI Taxonomy" id="150966"/>
    <lineage>
        <taxon>Eukaryota</taxon>
        <taxon>Viridiplantae</taxon>
        <taxon>Streptophyta</taxon>
        <taxon>Embryophyta</taxon>
        <taxon>Tracheophyta</taxon>
        <taxon>Spermatophyta</taxon>
        <taxon>Magnoliopsida</taxon>
        <taxon>eudicotyledons</taxon>
        <taxon>Gunneridae</taxon>
        <taxon>Pentapetalae</taxon>
        <taxon>Caryophyllales</taxon>
        <taxon>Nepenthaceae</taxon>
        <taxon>Nepenthes</taxon>
    </lineage>
</organism>
<evidence type="ECO:0000313" key="15">
    <source>
        <dbReference type="EMBL" id="GMH30257.1"/>
    </source>
</evidence>
<dbReference type="EMBL" id="BSYO01000038">
    <property type="protein sequence ID" value="GMH30257.1"/>
    <property type="molecule type" value="Genomic_DNA"/>
</dbReference>
<evidence type="ECO:0000256" key="2">
    <source>
        <dbReference type="ARBA" id="ARBA00008609"/>
    </source>
</evidence>
<dbReference type="FunFam" id="2.40.30.110:FF:000002">
    <property type="entry name" value="Aminomethyltransferase"/>
    <property type="match status" value="1"/>
</dbReference>
<dbReference type="Gene3D" id="2.40.30.110">
    <property type="entry name" value="Aminomethyltransferase beta-barrel domains"/>
    <property type="match status" value="1"/>
</dbReference>
<dbReference type="InterPro" id="IPR006222">
    <property type="entry name" value="GCVT_N"/>
</dbReference>
<dbReference type="Gene3D" id="1.10.10.60">
    <property type="entry name" value="Homeodomain-like"/>
    <property type="match status" value="1"/>
</dbReference>
<protein>
    <recommendedName>
        <fullName evidence="5">Aminomethyltransferase, mitochondrial</fullName>
        <ecNumber evidence="4">2.1.2.10</ecNumber>
    </recommendedName>
    <alternativeName>
        <fullName evidence="10">Glycine cleavage system T protein</fullName>
    </alternativeName>
</protein>
<dbReference type="InterPro" id="IPR029043">
    <property type="entry name" value="GcvT/YgfZ_C"/>
</dbReference>
<dbReference type="EC" id="2.1.2.10" evidence="4"/>
<evidence type="ECO:0000313" key="16">
    <source>
        <dbReference type="Proteomes" id="UP001279734"/>
    </source>
</evidence>
<dbReference type="GO" id="GO:0006546">
    <property type="term" value="P:glycine catabolic process"/>
    <property type="evidence" value="ECO:0007669"/>
    <property type="project" value="InterPro"/>
</dbReference>
<keyword evidence="16" id="KW-1185">Reference proteome</keyword>
<evidence type="ECO:0000256" key="7">
    <source>
        <dbReference type="ARBA" id="ARBA00022679"/>
    </source>
</evidence>
<evidence type="ECO:0000256" key="6">
    <source>
        <dbReference type="ARBA" id="ARBA00022576"/>
    </source>
</evidence>
<dbReference type="NCBIfam" id="TIGR00528">
    <property type="entry name" value="gcvT"/>
    <property type="match status" value="1"/>
</dbReference>
<comment type="similarity">
    <text evidence="2">Belongs to the GcvT family.</text>
</comment>
<dbReference type="Gene3D" id="4.10.1250.10">
    <property type="entry name" value="Aminomethyltransferase fragment"/>
    <property type="match status" value="1"/>
</dbReference>
<feature type="compositionally biased region" description="Polar residues" evidence="12">
    <location>
        <begin position="32"/>
        <end position="42"/>
    </location>
</feature>
<feature type="compositionally biased region" description="Polar residues" evidence="12">
    <location>
        <begin position="12"/>
        <end position="21"/>
    </location>
</feature>
<dbReference type="GO" id="GO:0008483">
    <property type="term" value="F:transaminase activity"/>
    <property type="evidence" value="ECO:0007669"/>
    <property type="project" value="UniProtKB-KW"/>
</dbReference>
<keyword evidence="8" id="KW-0809">Transit peptide</keyword>
<dbReference type="Proteomes" id="UP001279734">
    <property type="component" value="Unassembled WGS sequence"/>
</dbReference>
<dbReference type="Pfam" id="PF08669">
    <property type="entry name" value="GCV_T_C"/>
    <property type="match status" value="1"/>
</dbReference>
<sequence length="654" mass="71473">MKRGGGEGKITITRSPSSADNGRNEGLPAMASGSSGKSSVTERPTKMVRSYVRSKAPRLRWTDDLHRCFVLAVERLGGAENAIEAARRNGTAQVISSLRSEKFPAAALAVSRRQSRLQKLKEMLLHQSQDAPAAPPLHRRPAELTVACHDQRSVAVHVPEQMGKRPHSFILFKDLLSSCNARETGGQKRMKSFKWIGVKNFQHGDPPPPKSVALEPVPKLGGAMAAEDSLTVEGSLHSHPRNNFSSKNMRGVLWQLGQSITRRLAQADKKVAARRCFTAESDLKKTVLYDFHIANGAKMVPFCGWSMPIQYKDSIMDSTVNCRENGSLFDVSHMCGLSLKGKDCITFLEKLVIADVAGLVPGTGTLTVFTNEKGGAIDDSVITKVKDDHIYIVVNAGCRDKDLAHIEEHMKSFKAKGGDVSWHIHDERSLLALQGPLAAPVLQHSTKDDLSKIYFGDFRMLDINGVPCYLTRTGYTGEDGFEISVPSEHAVELAKTILEKSEGKVRLTGLGARDSLRLEAGLCLYGNDMEQHISPIEAGLTWAIGKRRRAEGGFLGAEVILKQIEEGPAIRRVGFFSSGPPARSHSEIQNEKGENIGEITSGGFSPCLKKNIAMGYVKSGTHKAGTKVKIIVRGKPYDGVITKMPFVPTKYYKP</sequence>
<dbReference type="InterPro" id="IPR006223">
    <property type="entry name" value="GcvT"/>
</dbReference>
<comment type="caution">
    <text evidence="15">The sequence shown here is derived from an EMBL/GenBank/DDBJ whole genome shotgun (WGS) entry which is preliminary data.</text>
</comment>
<dbReference type="Pfam" id="PF01571">
    <property type="entry name" value="GCV_T"/>
    <property type="match status" value="1"/>
</dbReference>
<name>A0AAD3TK74_NEPGR</name>
<evidence type="ECO:0000256" key="3">
    <source>
        <dbReference type="ARBA" id="ARBA00011690"/>
    </source>
</evidence>
<gene>
    <name evidence="15" type="ORF">Nepgr_032100</name>
</gene>
<evidence type="ECO:0000256" key="5">
    <source>
        <dbReference type="ARBA" id="ARBA00015825"/>
    </source>
</evidence>
<keyword evidence="6" id="KW-0032">Aminotransferase</keyword>
<evidence type="ECO:0000256" key="12">
    <source>
        <dbReference type="SAM" id="MobiDB-lite"/>
    </source>
</evidence>
<comment type="subunit">
    <text evidence="3">The glycine cleavage system is composed of four proteins: P, T, L and H.</text>
</comment>
<evidence type="ECO:0000256" key="10">
    <source>
        <dbReference type="ARBA" id="ARBA00031395"/>
    </source>
</evidence>
<evidence type="ECO:0000256" key="8">
    <source>
        <dbReference type="ARBA" id="ARBA00022946"/>
    </source>
</evidence>
<dbReference type="InterPro" id="IPR028896">
    <property type="entry name" value="GcvT/YgfZ/DmdA"/>
</dbReference>
<dbReference type="Gene3D" id="3.30.70.1400">
    <property type="entry name" value="Aminomethyltransferase beta-barrel domains"/>
    <property type="match status" value="1"/>
</dbReference>
<dbReference type="FunFam" id="3.30.1360.120:FF:000014">
    <property type="entry name" value="Aminomethyltransferase"/>
    <property type="match status" value="1"/>
</dbReference>
<dbReference type="NCBIfam" id="NF001567">
    <property type="entry name" value="PRK00389.1"/>
    <property type="match status" value="1"/>
</dbReference>
<evidence type="ECO:0000256" key="4">
    <source>
        <dbReference type="ARBA" id="ARBA00012616"/>
    </source>
</evidence>
<dbReference type="AlphaFoldDB" id="A0AAD3TK74"/>
<comment type="subcellular location">
    <subcellularLocation>
        <location evidence="1">Mitochondrion</location>
    </subcellularLocation>
</comment>
<dbReference type="PANTHER" id="PTHR43757:SF2">
    <property type="entry name" value="AMINOMETHYLTRANSFERASE, MITOCHONDRIAL"/>
    <property type="match status" value="1"/>
</dbReference>
<feature type="domain" description="GCVT N-terminal" evidence="13">
    <location>
        <begin position="288"/>
        <end position="546"/>
    </location>
</feature>
<dbReference type="GO" id="GO:0005739">
    <property type="term" value="C:mitochondrion"/>
    <property type="evidence" value="ECO:0007669"/>
    <property type="project" value="UniProtKB-SubCell"/>
</dbReference>
<dbReference type="InterPro" id="IPR013977">
    <property type="entry name" value="GcvT_C"/>
</dbReference>
<evidence type="ECO:0000259" key="14">
    <source>
        <dbReference type="Pfam" id="PF08669"/>
    </source>
</evidence>
<feature type="domain" description="Aminomethyltransferase C-terminal" evidence="14">
    <location>
        <begin position="571"/>
        <end position="647"/>
    </location>
</feature>
<dbReference type="SUPFAM" id="SSF101790">
    <property type="entry name" value="Aminomethyltransferase beta-barrel domain"/>
    <property type="match status" value="1"/>
</dbReference>
<comment type="catalytic activity">
    <reaction evidence="11">
        <text>N(6)-[(R)-S(8)-aminomethyldihydrolipoyl]-L-lysyl-[protein] + (6S)-5,6,7,8-tetrahydrofolate = N(6)-[(R)-dihydrolipoyl]-L-lysyl-[protein] + (6R)-5,10-methylene-5,6,7,8-tetrahydrofolate + NH4(+)</text>
        <dbReference type="Rhea" id="RHEA:16945"/>
        <dbReference type="Rhea" id="RHEA-COMP:10475"/>
        <dbReference type="Rhea" id="RHEA-COMP:10492"/>
        <dbReference type="ChEBI" id="CHEBI:15636"/>
        <dbReference type="ChEBI" id="CHEBI:28938"/>
        <dbReference type="ChEBI" id="CHEBI:57453"/>
        <dbReference type="ChEBI" id="CHEBI:83100"/>
        <dbReference type="ChEBI" id="CHEBI:83143"/>
        <dbReference type="EC" id="2.1.2.10"/>
    </reaction>
</comment>
<evidence type="ECO:0000256" key="1">
    <source>
        <dbReference type="ARBA" id="ARBA00004173"/>
    </source>
</evidence>
<dbReference type="GO" id="GO:0005960">
    <property type="term" value="C:glycine cleavage complex"/>
    <property type="evidence" value="ECO:0007669"/>
    <property type="project" value="InterPro"/>
</dbReference>
<evidence type="ECO:0000256" key="9">
    <source>
        <dbReference type="ARBA" id="ARBA00023128"/>
    </source>
</evidence>
<accession>A0AAD3TK74</accession>
<dbReference type="FunFam" id="4.10.1250.10:FF:000002">
    <property type="entry name" value="Aminomethyltransferase"/>
    <property type="match status" value="1"/>
</dbReference>
<evidence type="ECO:0000256" key="11">
    <source>
        <dbReference type="ARBA" id="ARBA00047665"/>
    </source>
</evidence>
<dbReference type="SUPFAM" id="SSF103025">
    <property type="entry name" value="Folate-binding domain"/>
    <property type="match status" value="1"/>
</dbReference>
<evidence type="ECO:0000259" key="13">
    <source>
        <dbReference type="Pfam" id="PF01571"/>
    </source>
</evidence>
<dbReference type="FunFam" id="3.30.70.1400:FF:000001">
    <property type="entry name" value="Aminomethyltransferase"/>
    <property type="match status" value="1"/>
</dbReference>
<dbReference type="GO" id="GO:0004047">
    <property type="term" value="F:aminomethyltransferase activity"/>
    <property type="evidence" value="ECO:0007669"/>
    <property type="project" value="UniProtKB-EC"/>
</dbReference>
<dbReference type="PANTHER" id="PTHR43757">
    <property type="entry name" value="AMINOMETHYLTRANSFERASE"/>
    <property type="match status" value="1"/>
</dbReference>
<keyword evidence="9" id="KW-0496">Mitochondrion</keyword>
<keyword evidence="7" id="KW-0808">Transferase</keyword>
<dbReference type="InterPro" id="IPR027266">
    <property type="entry name" value="TrmE/GcvT-like"/>
</dbReference>